<dbReference type="PANTHER" id="PTHR46849:SF1">
    <property type="entry name" value="RCC1 DOMAIN-CONTAINING PROTEIN 1"/>
    <property type="match status" value="1"/>
</dbReference>
<evidence type="ECO:0000256" key="2">
    <source>
        <dbReference type="PROSITE-ProRule" id="PRU00235"/>
    </source>
</evidence>
<dbReference type="PROSITE" id="PS50012">
    <property type="entry name" value="RCC1_3"/>
    <property type="match status" value="3"/>
</dbReference>
<keyword evidence="1" id="KW-0677">Repeat</keyword>
<name>A0A8J9ZP77_BRALA</name>
<accession>A0A8J9ZP77</accession>
<dbReference type="InterPro" id="IPR009091">
    <property type="entry name" value="RCC1/BLIP-II"/>
</dbReference>
<feature type="domain" description="RCC1-like" evidence="3">
    <location>
        <begin position="2"/>
        <end position="361"/>
    </location>
</feature>
<dbReference type="InterPro" id="IPR058923">
    <property type="entry name" value="RCC1-like_dom"/>
</dbReference>
<dbReference type="InterPro" id="IPR052830">
    <property type="entry name" value="RCC1_domain-containing"/>
</dbReference>
<organism evidence="4 5">
    <name type="scientific">Branchiostoma lanceolatum</name>
    <name type="common">Common lancelet</name>
    <name type="synonym">Amphioxus lanceolatum</name>
    <dbReference type="NCBI Taxonomy" id="7740"/>
    <lineage>
        <taxon>Eukaryota</taxon>
        <taxon>Metazoa</taxon>
        <taxon>Chordata</taxon>
        <taxon>Cephalochordata</taxon>
        <taxon>Leptocardii</taxon>
        <taxon>Amphioxiformes</taxon>
        <taxon>Branchiostomatidae</taxon>
        <taxon>Branchiostoma</taxon>
    </lineage>
</organism>
<dbReference type="InterPro" id="IPR000408">
    <property type="entry name" value="Reg_chr_condens"/>
</dbReference>
<keyword evidence="5" id="KW-1185">Reference proteome</keyword>
<gene>
    <name evidence="4" type="primary">RCCD1</name>
    <name evidence="4" type="ORF">BLAG_LOCUS15487</name>
</gene>
<feature type="repeat" description="RCC1" evidence="2">
    <location>
        <begin position="319"/>
        <end position="370"/>
    </location>
</feature>
<dbReference type="SUPFAM" id="SSF50985">
    <property type="entry name" value="RCC1/BLIP-II"/>
    <property type="match status" value="1"/>
</dbReference>
<sequence length="370" mass="39359">MGKLYVFGYNGFGQLRPDRSDNFLVHPVELEATEPDGDGDALVAMVTASWSSAAIFAGKTVIMTQGFLNAESHQFRKFETAAVRSSVWTADGLVVVREGGECVQVDPCTGQQLGRWNGPDGAKFTDVVCGESTILALTDTGDVTMLGDVQSINPTPLPVHVGENVKAVCCGKEHSLALTVSGRVFSWGNGSRGQLGHGTTEACNTPQVIEALEGVTMVTIAAGGWHSVSVSACGDLYVWGWNEAGQLGLPTSKHKTGPSDGCTTCTDKEPSVSDMAQQGDNVAEVLVQATPTIVDLPTGQELSKISCGSRHTAALTKEGQLLTWGWGAYGQLGNGQTERCEVPCTVEFFKQRRVTDVWCGPWNVFVQVDK</sequence>
<dbReference type="PRINTS" id="PR00633">
    <property type="entry name" value="RCCNDNSATION"/>
</dbReference>
<evidence type="ECO:0000313" key="5">
    <source>
        <dbReference type="Proteomes" id="UP000838412"/>
    </source>
</evidence>
<dbReference type="Pfam" id="PF25390">
    <property type="entry name" value="WD40_RLD"/>
    <property type="match status" value="1"/>
</dbReference>
<reference evidence="4" key="1">
    <citation type="submission" date="2022-01" db="EMBL/GenBank/DDBJ databases">
        <authorList>
            <person name="Braso-Vives M."/>
        </authorList>
    </citation>
    <scope>NUCLEOTIDE SEQUENCE</scope>
</reference>
<dbReference type="EMBL" id="OV696688">
    <property type="protein sequence ID" value="CAH1257647.1"/>
    <property type="molecule type" value="Genomic_DNA"/>
</dbReference>
<evidence type="ECO:0000259" key="3">
    <source>
        <dbReference type="Pfam" id="PF25390"/>
    </source>
</evidence>
<dbReference type="PROSITE" id="PS00626">
    <property type="entry name" value="RCC1_2"/>
    <property type="match status" value="3"/>
</dbReference>
<dbReference type="Gene3D" id="2.130.10.30">
    <property type="entry name" value="Regulator of chromosome condensation 1/beta-lactamase-inhibitor protein II"/>
    <property type="match status" value="2"/>
</dbReference>
<dbReference type="AlphaFoldDB" id="A0A8J9ZP77"/>
<dbReference type="PANTHER" id="PTHR46849">
    <property type="entry name" value="RCC1 DOMAIN-CONTAINING PROTEIN 1"/>
    <property type="match status" value="1"/>
</dbReference>
<dbReference type="Proteomes" id="UP000838412">
    <property type="component" value="Chromosome 3"/>
</dbReference>
<proteinExistence type="predicted"/>
<feature type="repeat" description="RCC1" evidence="2">
    <location>
        <begin position="182"/>
        <end position="233"/>
    </location>
</feature>
<dbReference type="OrthoDB" id="5370059at2759"/>
<evidence type="ECO:0000313" key="4">
    <source>
        <dbReference type="EMBL" id="CAH1257647.1"/>
    </source>
</evidence>
<evidence type="ECO:0000256" key="1">
    <source>
        <dbReference type="ARBA" id="ARBA00022737"/>
    </source>
</evidence>
<protein>
    <submittedName>
        <fullName evidence="4">RCCD1 protein</fullName>
    </submittedName>
</protein>
<feature type="repeat" description="RCC1" evidence="2">
    <location>
        <begin position="234"/>
        <end position="318"/>
    </location>
</feature>